<proteinExistence type="predicted"/>
<evidence type="ECO:0000313" key="2">
    <source>
        <dbReference type="Proteomes" id="UP001234297"/>
    </source>
</evidence>
<dbReference type="EMBL" id="CM056816">
    <property type="protein sequence ID" value="KAJ8633009.1"/>
    <property type="molecule type" value="Genomic_DNA"/>
</dbReference>
<gene>
    <name evidence="1" type="ORF">MRB53_026345</name>
</gene>
<reference evidence="1 2" key="1">
    <citation type="journal article" date="2022" name="Hortic Res">
        <title>A haplotype resolved chromosomal level avocado genome allows analysis of novel avocado genes.</title>
        <authorList>
            <person name="Nath O."/>
            <person name="Fletcher S.J."/>
            <person name="Hayward A."/>
            <person name="Shaw L.M."/>
            <person name="Masouleh A.K."/>
            <person name="Furtado A."/>
            <person name="Henry R.J."/>
            <person name="Mitter N."/>
        </authorList>
    </citation>
    <scope>NUCLEOTIDE SEQUENCE [LARGE SCALE GENOMIC DNA]</scope>
    <source>
        <strain evidence="2">cv. Hass</strain>
    </source>
</reference>
<accession>A0ACC2LHY4</accession>
<keyword evidence="2" id="KW-1185">Reference proteome</keyword>
<protein>
    <submittedName>
        <fullName evidence="1">Uncharacterized protein</fullName>
    </submittedName>
</protein>
<dbReference type="Proteomes" id="UP001234297">
    <property type="component" value="Chromosome 8"/>
</dbReference>
<name>A0ACC2LHY4_PERAE</name>
<sequence length="242" mass="27966">MADNTRSAQLEERMRNLQASLAALQETSEQPGALLAEVLQWLNEMRDSQKEQEGSSGHSRGPGPSFGNSGRIHTRSMKLEFPRFNGKHPSGWLFKAKQYFAYHQVPEAQWLIVASLDMEGDALEWYQWYIDYQPQATWEQFVEAMDAHFGPGRSEDFASKLSKLRQTSYVIENKKEFQMLSNKVKRLTEEYLISLYLSGLRDDIRIGVQNLNPINLPDAFSLAWMQEEEANLRRKMVRPEMG</sequence>
<evidence type="ECO:0000313" key="1">
    <source>
        <dbReference type="EMBL" id="KAJ8633009.1"/>
    </source>
</evidence>
<organism evidence="1 2">
    <name type="scientific">Persea americana</name>
    <name type="common">Avocado</name>
    <dbReference type="NCBI Taxonomy" id="3435"/>
    <lineage>
        <taxon>Eukaryota</taxon>
        <taxon>Viridiplantae</taxon>
        <taxon>Streptophyta</taxon>
        <taxon>Embryophyta</taxon>
        <taxon>Tracheophyta</taxon>
        <taxon>Spermatophyta</taxon>
        <taxon>Magnoliopsida</taxon>
        <taxon>Magnoliidae</taxon>
        <taxon>Laurales</taxon>
        <taxon>Lauraceae</taxon>
        <taxon>Persea</taxon>
    </lineage>
</organism>
<comment type="caution">
    <text evidence="1">The sequence shown here is derived from an EMBL/GenBank/DDBJ whole genome shotgun (WGS) entry which is preliminary data.</text>
</comment>